<protein>
    <submittedName>
        <fullName evidence="3">Transporter substrate-binding domain-containing protein</fullName>
    </submittedName>
</protein>
<keyword evidence="4" id="KW-1185">Reference proteome</keyword>
<feature type="domain" description="Solute-binding protein family 3/N-terminal" evidence="2">
    <location>
        <begin position="47"/>
        <end position="271"/>
    </location>
</feature>
<dbReference type="SUPFAM" id="SSF53850">
    <property type="entry name" value="Periplasmic binding protein-like II"/>
    <property type="match status" value="1"/>
</dbReference>
<gene>
    <name evidence="3" type="ORF">LJ739_10335</name>
</gene>
<evidence type="ECO:0000256" key="1">
    <source>
        <dbReference type="SAM" id="SignalP"/>
    </source>
</evidence>
<name>A0ABS8G846_9ALTE</name>
<accession>A0ABS8G846</accession>
<feature type="chain" id="PRO_5046819233" evidence="1">
    <location>
        <begin position="33"/>
        <end position="277"/>
    </location>
</feature>
<dbReference type="Gene3D" id="3.40.190.10">
    <property type="entry name" value="Periplasmic binding protein-like II"/>
    <property type="match status" value="2"/>
</dbReference>
<reference evidence="3 4" key="1">
    <citation type="submission" date="2021-10" db="EMBL/GenBank/DDBJ databases">
        <title>Draft genome of Aestuariibacter halophilus JC2043.</title>
        <authorList>
            <person name="Emsley S.A."/>
            <person name="Pfannmuller K.M."/>
            <person name="Ushijima B."/>
            <person name="Saw J.H."/>
            <person name="Videau P."/>
        </authorList>
    </citation>
    <scope>NUCLEOTIDE SEQUENCE [LARGE SCALE GENOMIC DNA]</scope>
    <source>
        <strain evidence="3 4">JC2043</strain>
    </source>
</reference>
<sequence>MNTVTAVLLKGRTLARCLAVLMLLQGSCHALAAIPKQDALLQPDDVRVNVATGDNYFPYASADVLDGGWSLAIVRAVFARMHTPLNIDVLPWARGFKWSLDHKYLGTFPYVYNQERGEQFLYSDPINFISVELFVAADSAIHSEGDIHGLRLCMPMGYSVTSAVGSLVERYQLVLTRAADTQGCFAQVEKGWADVGVINRHFHPQHLRNIYHIEQGIRVVPVRHEKVPLYFIIAKDYPEAKAWMARFNRALDSLQQDGSIDAINQRYTDWLTAPPQP</sequence>
<organism evidence="3 4">
    <name type="scientific">Fluctibacter halophilus</name>
    <dbReference type="NCBI Taxonomy" id="226011"/>
    <lineage>
        <taxon>Bacteria</taxon>
        <taxon>Pseudomonadati</taxon>
        <taxon>Pseudomonadota</taxon>
        <taxon>Gammaproteobacteria</taxon>
        <taxon>Alteromonadales</taxon>
        <taxon>Alteromonadaceae</taxon>
        <taxon>Fluctibacter</taxon>
    </lineage>
</organism>
<evidence type="ECO:0000259" key="2">
    <source>
        <dbReference type="SMART" id="SM00062"/>
    </source>
</evidence>
<proteinExistence type="predicted"/>
<dbReference type="PANTHER" id="PTHR38834:SF3">
    <property type="entry name" value="SOLUTE-BINDING PROTEIN FAMILY 3_N-TERMINAL DOMAIN-CONTAINING PROTEIN"/>
    <property type="match status" value="1"/>
</dbReference>
<dbReference type="InterPro" id="IPR001638">
    <property type="entry name" value="Solute-binding_3/MltF_N"/>
</dbReference>
<feature type="signal peptide" evidence="1">
    <location>
        <begin position="1"/>
        <end position="32"/>
    </location>
</feature>
<dbReference type="PANTHER" id="PTHR38834">
    <property type="entry name" value="PERIPLASMIC SUBSTRATE BINDING PROTEIN FAMILY 3"/>
    <property type="match status" value="1"/>
</dbReference>
<dbReference type="Pfam" id="PF00497">
    <property type="entry name" value="SBP_bac_3"/>
    <property type="match status" value="1"/>
</dbReference>
<dbReference type="EMBL" id="JAJEWP010000002">
    <property type="protein sequence ID" value="MCC2616639.1"/>
    <property type="molecule type" value="Genomic_DNA"/>
</dbReference>
<dbReference type="SMART" id="SM00062">
    <property type="entry name" value="PBPb"/>
    <property type="match status" value="1"/>
</dbReference>
<comment type="caution">
    <text evidence="3">The sequence shown here is derived from an EMBL/GenBank/DDBJ whole genome shotgun (WGS) entry which is preliminary data.</text>
</comment>
<evidence type="ECO:0000313" key="4">
    <source>
        <dbReference type="Proteomes" id="UP001520878"/>
    </source>
</evidence>
<dbReference type="Proteomes" id="UP001520878">
    <property type="component" value="Unassembled WGS sequence"/>
</dbReference>
<evidence type="ECO:0000313" key="3">
    <source>
        <dbReference type="EMBL" id="MCC2616639.1"/>
    </source>
</evidence>
<keyword evidence="1" id="KW-0732">Signal</keyword>